<dbReference type="HOGENOM" id="CLU_1931597_0_0_1"/>
<protein>
    <submittedName>
        <fullName evidence="1">Uncharacterized protein</fullName>
    </submittedName>
</protein>
<dbReference type="InParanoid" id="M4BK31"/>
<dbReference type="EnsemblProtists" id="HpaT806763">
    <property type="protein sequence ID" value="HpaP806763"/>
    <property type="gene ID" value="HpaG806763"/>
</dbReference>
<accession>M4BK31</accession>
<proteinExistence type="predicted"/>
<dbReference type="AlphaFoldDB" id="M4BK31"/>
<organism evidence="1 2">
    <name type="scientific">Hyaloperonospora arabidopsidis (strain Emoy2)</name>
    <name type="common">Downy mildew agent</name>
    <name type="synonym">Peronospora arabidopsidis</name>
    <dbReference type="NCBI Taxonomy" id="559515"/>
    <lineage>
        <taxon>Eukaryota</taxon>
        <taxon>Sar</taxon>
        <taxon>Stramenopiles</taxon>
        <taxon>Oomycota</taxon>
        <taxon>Peronosporomycetes</taxon>
        <taxon>Peronosporales</taxon>
        <taxon>Peronosporaceae</taxon>
        <taxon>Hyaloperonospora</taxon>
    </lineage>
</organism>
<sequence>MISRSVDRRGVCKIDDFRVSMRASRVCVALLHDEPGMVARNSYDVGGASFDELISCSSACSLITCERVTTHQYACSLCRPGAAQDIDSKQTVKHDEAVDELLKLAVASTLSVRLPRLWCCDRTRGWLCLLG</sequence>
<name>M4BK31_HYAAE</name>
<evidence type="ECO:0000313" key="1">
    <source>
        <dbReference type="EnsemblProtists" id="HpaP806763"/>
    </source>
</evidence>
<reference evidence="2" key="1">
    <citation type="journal article" date="2010" name="Science">
        <title>Signatures of adaptation to obligate biotrophy in the Hyaloperonospora arabidopsidis genome.</title>
        <authorList>
            <person name="Baxter L."/>
            <person name="Tripathy S."/>
            <person name="Ishaque N."/>
            <person name="Boot N."/>
            <person name="Cabral A."/>
            <person name="Kemen E."/>
            <person name="Thines M."/>
            <person name="Ah-Fong A."/>
            <person name="Anderson R."/>
            <person name="Badejoko W."/>
            <person name="Bittner-Eddy P."/>
            <person name="Boore J.L."/>
            <person name="Chibucos M.C."/>
            <person name="Coates M."/>
            <person name="Dehal P."/>
            <person name="Delehaunty K."/>
            <person name="Dong S."/>
            <person name="Downton P."/>
            <person name="Dumas B."/>
            <person name="Fabro G."/>
            <person name="Fronick C."/>
            <person name="Fuerstenberg S.I."/>
            <person name="Fulton L."/>
            <person name="Gaulin E."/>
            <person name="Govers F."/>
            <person name="Hughes L."/>
            <person name="Humphray S."/>
            <person name="Jiang R.H."/>
            <person name="Judelson H."/>
            <person name="Kamoun S."/>
            <person name="Kyung K."/>
            <person name="Meijer H."/>
            <person name="Minx P."/>
            <person name="Morris P."/>
            <person name="Nelson J."/>
            <person name="Phuntumart V."/>
            <person name="Qutob D."/>
            <person name="Rehmany A."/>
            <person name="Rougon-Cardoso A."/>
            <person name="Ryden P."/>
            <person name="Torto-Alalibo T."/>
            <person name="Studholme D."/>
            <person name="Wang Y."/>
            <person name="Win J."/>
            <person name="Wood J."/>
            <person name="Clifton S.W."/>
            <person name="Rogers J."/>
            <person name="Van den Ackerveken G."/>
            <person name="Jones J.D."/>
            <person name="McDowell J.M."/>
            <person name="Beynon J."/>
            <person name="Tyler B.M."/>
        </authorList>
    </citation>
    <scope>NUCLEOTIDE SEQUENCE [LARGE SCALE GENOMIC DNA]</scope>
    <source>
        <strain evidence="2">Emoy2</strain>
    </source>
</reference>
<dbReference type="VEuPathDB" id="FungiDB:HpaG806763"/>
<evidence type="ECO:0000313" key="2">
    <source>
        <dbReference type="Proteomes" id="UP000011713"/>
    </source>
</evidence>
<reference evidence="1" key="2">
    <citation type="submission" date="2015-06" db="UniProtKB">
        <authorList>
            <consortium name="EnsemblProtists"/>
        </authorList>
    </citation>
    <scope>IDENTIFICATION</scope>
    <source>
        <strain evidence="1">Emoy2</strain>
    </source>
</reference>
<dbReference type="EMBL" id="JH598343">
    <property type="status" value="NOT_ANNOTATED_CDS"/>
    <property type="molecule type" value="Genomic_DNA"/>
</dbReference>
<keyword evidence="2" id="KW-1185">Reference proteome</keyword>
<dbReference type="Proteomes" id="UP000011713">
    <property type="component" value="Unassembled WGS sequence"/>
</dbReference>